<comment type="similarity">
    <text evidence="1">Belongs to the WD repeat RAPTOR family.</text>
</comment>
<feature type="domain" description="Raptor N-terminal CASPase-like" evidence="5">
    <location>
        <begin position="52"/>
        <end position="205"/>
    </location>
</feature>
<feature type="region of interest" description="Disordered" evidence="4">
    <location>
        <begin position="1296"/>
        <end position="1331"/>
    </location>
</feature>
<dbReference type="PANTHER" id="PTHR12848:SF16">
    <property type="entry name" value="REGULATORY-ASSOCIATED PROTEIN OF MTOR"/>
    <property type="match status" value="1"/>
</dbReference>
<dbReference type="InterPro" id="IPR036322">
    <property type="entry name" value="WD40_repeat_dom_sf"/>
</dbReference>
<comment type="caution">
    <text evidence="6">The sequence shown here is derived from an EMBL/GenBank/DDBJ whole genome shotgun (WGS) entry which is preliminary data.</text>
</comment>
<keyword evidence="7" id="KW-1185">Reference proteome</keyword>
<dbReference type="InterPro" id="IPR001680">
    <property type="entry name" value="WD40_rpt"/>
</dbReference>
<dbReference type="SMART" id="SM00320">
    <property type="entry name" value="WD40"/>
    <property type="match status" value="3"/>
</dbReference>
<feature type="region of interest" description="Disordered" evidence="4">
    <location>
        <begin position="529"/>
        <end position="569"/>
    </location>
</feature>
<dbReference type="SUPFAM" id="SSF50978">
    <property type="entry name" value="WD40 repeat-like"/>
    <property type="match status" value="1"/>
</dbReference>
<evidence type="ECO:0000313" key="6">
    <source>
        <dbReference type="EMBL" id="KAJ6253378.1"/>
    </source>
</evidence>
<feature type="compositionally biased region" description="Basic residues" evidence="4">
    <location>
        <begin position="538"/>
        <end position="563"/>
    </location>
</feature>
<dbReference type="EMBL" id="JAOAOG010000032">
    <property type="protein sequence ID" value="KAJ6253378.1"/>
    <property type="molecule type" value="Genomic_DNA"/>
</dbReference>
<dbReference type="SUPFAM" id="SSF48371">
    <property type="entry name" value="ARM repeat"/>
    <property type="match status" value="1"/>
</dbReference>
<evidence type="ECO:0000256" key="2">
    <source>
        <dbReference type="ARBA" id="ARBA00022574"/>
    </source>
</evidence>
<protein>
    <submittedName>
        <fullName evidence="6">Regulatory-associated protein of mtor</fullName>
    </submittedName>
</protein>
<feature type="compositionally biased region" description="Basic and acidic residues" evidence="4">
    <location>
        <begin position="942"/>
        <end position="952"/>
    </location>
</feature>
<keyword evidence="2" id="KW-0853">WD repeat</keyword>
<feature type="compositionally biased region" description="Basic residues" evidence="4">
    <location>
        <begin position="256"/>
        <end position="268"/>
    </location>
</feature>
<accession>A0ABQ8Z9C2</accession>
<evidence type="ECO:0000256" key="3">
    <source>
        <dbReference type="ARBA" id="ARBA00022737"/>
    </source>
</evidence>
<dbReference type="SMART" id="SM01302">
    <property type="entry name" value="Raptor_N"/>
    <property type="match status" value="1"/>
</dbReference>
<feature type="compositionally biased region" description="Basic residues" evidence="4">
    <location>
        <begin position="204"/>
        <end position="219"/>
    </location>
</feature>
<dbReference type="InterPro" id="IPR004083">
    <property type="entry name" value="Raptor"/>
</dbReference>
<dbReference type="Proteomes" id="UP001150062">
    <property type="component" value="Unassembled WGS sequence"/>
</dbReference>
<dbReference type="InterPro" id="IPR029347">
    <property type="entry name" value="Raptor_N"/>
</dbReference>
<feature type="compositionally biased region" description="Low complexity" evidence="4">
    <location>
        <begin position="301"/>
        <end position="334"/>
    </location>
</feature>
<name>A0ABQ8Z9C2_9EUKA</name>
<dbReference type="InterPro" id="IPR011989">
    <property type="entry name" value="ARM-like"/>
</dbReference>
<gene>
    <name evidence="6" type="ORF">M0813_01427</name>
</gene>
<feature type="compositionally biased region" description="Polar residues" evidence="4">
    <location>
        <begin position="1319"/>
        <end position="1331"/>
    </location>
</feature>
<organism evidence="6 7">
    <name type="scientific">Anaeramoeba flamelloides</name>
    <dbReference type="NCBI Taxonomy" id="1746091"/>
    <lineage>
        <taxon>Eukaryota</taxon>
        <taxon>Metamonada</taxon>
        <taxon>Anaeramoebidae</taxon>
        <taxon>Anaeramoeba</taxon>
    </lineage>
</organism>
<evidence type="ECO:0000256" key="4">
    <source>
        <dbReference type="SAM" id="MobiDB-lite"/>
    </source>
</evidence>
<reference evidence="6" key="1">
    <citation type="submission" date="2022-08" db="EMBL/GenBank/DDBJ databases">
        <title>Novel sulfate-reducing endosymbionts in the free-living metamonad Anaeramoeba.</title>
        <authorList>
            <person name="Jerlstrom-Hultqvist J."/>
            <person name="Cepicka I."/>
            <person name="Gallot-Lavallee L."/>
            <person name="Salas-Leiva D."/>
            <person name="Curtis B.A."/>
            <person name="Zahonova K."/>
            <person name="Pipaliya S."/>
            <person name="Dacks J."/>
            <person name="Roger A.J."/>
        </authorList>
    </citation>
    <scope>NUCLEOTIDE SEQUENCE</scope>
    <source>
        <strain evidence="6">Schooner1</strain>
    </source>
</reference>
<feature type="compositionally biased region" description="Low complexity" evidence="4">
    <location>
        <begin position="1296"/>
        <end position="1306"/>
    </location>
</feature>
<proteinExistence type="inferred from homology"/>
<feature type="region of interest" description="Disordered" evidence="4">
    <location>
        <begin position="203"/>
        <end position="338"/>
    </location>
</feature>
<dbReference type="Gene3D" id="1.25.10.10">
    <property type="entry name" value="Leucine-rich Repeat Variant"/>
    <property type="match status" value="1"/>
</dbReference>
<evidence type="ECO:0000259" key="5">
    <source>
        <dbReference type="SMART" id="SM01302"/>
    </source>
</evidence>
<feature type="compositionally biased region" description="Polar residues" evidence="4">
    <location>
        <begin position="273"/>
        <end position="291"/>
    </location>
</feature>
<feature type="region of interest" description="Disordered" evidence="4">
    <location>
        <begin position="909"/>
        <end position="952"/>
    </location>
</feature>
<keyword evidence="3" id="KW-0677">Repeat</keyword>
<feature type="compositionally biased region" description="Low complexity" evidence="4">
    <location>
        <begin position="230"/>
        <end position="255"/>
    </location>
</feature>
<dbReference type="Gene3D" id="2.130.10.10">
    <property type="entry name" value="YVTN repeat-like/Quinoprotein amine dehydrogenase"/>
    <property type="match status" value="1"/>
</dbReference>
<dbReference type="Pfam" id="PF14538">
    <property type="entry name" value="Raptor_N"/>
    <property type="match status" value="1"/>
</dbReference>
<feature type="compositionally biased region" description="Low complexity" evidence="4">
    <location>
        <begin position="916"/>
        <end position="936"/>
    </location>
</feature>
<dbReference type="InterPro" id="IPR015943">
    <property type="entry name" value="WD40/YVTN_repeat-like_dom_sf"/>
</dbReference>
<sequence length="1816" mass="210856">MSSPLNKQKKRIEEKEKKKLNKNAYFTNSYFDTLAFFPDVHFKQREWKILSKTRTKIGIICACLNLGIDPPDVIKPDPCSILEGWVDPTKHDKQTSLALIGKNLQSQFMRCQPHSKYKQCLDPHIKKLKTICKCSRKYSLNERVFFYYNGHGVPMPTKNNEIWVFDEGYTQYIPLTLRELKSWLGSPAIYVFECSSAGRLSRAFTKHRQKQKHKQKPKPKINSNQLHLPQNSYYSNSSAEESNEDQSNPNKGNKTPNKKKKKKKRIKRSFNNQRNQNIYKQQNLIKINQNEQLRKQIPKNSTLSTTSKKQSSTSRPRSRSTSTPSSATMAAPTKISTTSPKLNTLETVAFFSCSADETLPTDPKMPADLFTSCLTTPIKAAFRWHIYTKFSSNTLIRALNYDLIDQIPGKINDRRTLLGELHWVYITIADTIAWNTLSTSLFQKLYRQDLMIATLFRNFLLAERIMKSYNCTPFTIPSIPETYKHDLWNSWDCLLDSCLSKMRNGYKSKFRTSNFSNLIDKETLLKVEQRKQKQEKKEKKKKKQLEKKKNKKKKQRGKGKKGKDKIGNLENKKTNSTFYDDQLTSFEIWINSGRNRKTGIGKLPILLQVILTQQYQHRVLVLLARFLDLGSWAIEKALCVGVFPYLLRLLKSPISEIRTILLFIWAKILIYDPSCQINLVAEKSYQYFLKVLATNNLDNVLYSLSSLILSLIQNNYPKGKISCHRYGILEFCLYRIHNQSQNVRKWSTLCLAKYWQNFNRGKRQCVLTKAYNQILLLLNDQIPEIRAASIYALSTFLGTIDQSVENNDKIFLDLMIGLNVIYKMKNEACPLVRHECLLFIIKLLILFENEFKKIIKILQNCKLNSNNVLETFLNQTNSNYELIIELLNQESQIELNFIYNIKKINKINNDQKKNKQNNNNNNNGNNNNDNNNNNNNDDNDNDNNKNDGNIKNKKKNEIFKEYQKNIDFKNYFENPKFLAINCIWNMFIKFCNDPYPLIKNLSLEVAKHFLIFWEENRSPIDNNQFSKYFNTIFDRNFKLSLLKIKERHSINEMIYNSPWRSRKNSLSKKKKIIEKKKLLQKKNNKNNNFLKNIEQRKKNEKLVLKKSKKGDNLISSVLNENHVSTKKKSNRVYHSLANFSNNLKNNTINNFHHDGNSQQKHNNKNVLLVDILKIDQSKFYYWCVSQIMKPLIFIKEDREANVSSNSISKSKSKSKAKAKTVTMESTASSMSTASISSPKLSTTFSLESNKSNLNQIKYSFEGNLKLNENYLTSQTFSNIPSIINLLMNRNNFNSNKNSSMNFNDNMRGGNSKRDGEGGNSQSNTDFKNRMGINTSNSFSKASSDYYLHKWRKKIIKKTQKTAIKYSQNIDLEKIQLNDQVSFIPSIEENFNNFVFDSYESYIYCINNNNKLALCNWEQNSGEIVSKYQNIDSKKSKITSLQLINENTEPLLMTGDDSGIIKIFKSDQIKLNNLNYQKNSSRAICKLNTIGIPIRRTFTLQSRLIKNNKNLKNNNSISNYDSNYNSFADNSINSIISSSKIQSDLKKKISYCHLITAWNALPECQKIHKNDNNNKKKKMMNQCEINKSVGMKFCWNQNIGKLAVGGDSKFVKIWDIETQTQISKFSFQNQQQIKSIHNLLWLDTNTMFFGGDEGTLIQIDLREGQHFNNNNMDMNINTNTRISPVYSSNEHEDPIISLNTTLFDKNVLISVSSNGLLIFRDLRRINNYRSFLVGNSNSNIISFDQHQYSKMFAVATKKDGIIVYDWNCKIISKFKNYNRFSNSKFGRINKIKFHPYKLLLGVAADSNFSLFGPAFKK</sequence>
<dbReference type="InterPro" id="IPR016024">
    <property type="entry name" value="ARM-type_fold"/>
</dbReference>
<feature type="region of interest" description="Disordered" evidence="4">
    <location>
        <begin position="1204"/>
        <end position="1223"/>
    </location>
</feature>
<dbReference type="PANTHER" id="PTHR12848">
    <property type="entry name" value="REGULATORY-ASSOCIATED PROTEIN OF MTOR"/>
    <property type="match status" value="1"/>
</dbReference>
<evidence type="ECO:0000313" key="7">
    <source>
        <dbReference type="Proteomes" id="UP001150062"/>
    </source>
</evidence>
<evidence type="ECO:0000256" key="1">
    <source>
        <dbReference type="ARBA" id="ARBA00009257"/>
    </source>
</evidence>
<dbReference type="PRINTS" id="PR01547">
    <property type="entry name" value="YEAST176DUF"/>
</dbReference>